<gene>
    <name evidence="1" type="ORF">SAMN02910293_00590</name>
</gene>
<dbReference type="STRING" id="439219.SAMN02910293_00590"/>
<dbReference type="AlphaFoldDB" id="A0A1G6AS23"/>
<organism evidence="1 2">
    <name type="scientific">Streptococcus henryi</name>
    <dbReference type="NCBI Taxonomy" id="439219"/>
    <lineage>
        <taxon>Bacteria</taxon>
        <taxon>Bacillati</taxon>
        <taxon>Bacillota</taxon>
        <taxon>Bacilli</taxon>
        <taxon>Lactobacillales</taxon>
        <taxon>Streptococcaceae</taxon>
        <taxon>Streptococcus</taxon>
    </lineage>
</organism>
<dbReference type="RefSeq" id="WP_074485426.1">
    <property type="nucleotide sequence ID" value="NZ_FMXP01000006.1"/>
</dbReference>
<sequence>MSDVNRLKTSIIEQSHQEGQAKLAEAKAQVEKDFEARKAHLLFEKDAERQSQIKAVNQRFQIEAQQIRNQERQSTLVSKQKILKELFAAALDKMTAWSAADELAFLQKILPKYAGQAVSVQFGDITANKFSSSDLEQVKQAFPNVTFEASAIARDAGFVVSDGKVDDTYLYANLIDSIYKEESSRIAADIFKEN</sequence>
<name>A0A1G6AS23_9STRE</name>
<protein>
    <submittedName>
        <fullName evidence="1">V/A-type H+-transporting ATPase subunit E</fullName>
    </submittedName>
</protein>
<dbReference type="EMBL" id="FMXP01000006">
    <property type="protein sequence ID" value="SDB11186.1"/>
    <property type="molecule type" value="Genomic_DNA"/>
</dbReference>
<dbReference type="Proteomes" id="UP000182508">
    <property type="component" value="Unassembled WGS sequence"/>
</dbReference>
<accession>A0A1G6AS23</accession>
<evidence type="ECO:0000313" key="1">
    <source>
        <dbReference type="EMBL" id="SDB11186.1"/>
    </source>
</evidence>
<proteinExistence type="predicted"/>
<evidence type="ECO:0000313" key="2">
    <source>
        <dbReference type="Proteomes" id="UP000182508"/>
    </source>
</evidence>
<reference evidence="1 2" key="1">
    <citation type="submission" date="2016-10" db="EMBL/GenBank/DDBJ databases">
        <authorList>
            <person name="de Groot N.N."/>
        </authorList>
    </citation>
    <scope>NUCLEOTIDE SEQUENCE [LARGE SCALE GENOMIC DNA]</scope>
    <source>
        <strain evidence="1 2">A-4</strain>
    </source>
</reference>
<keyword evidence="2" id="KW-1185">Reference proteome</keyword>
<dbReference type="eggNOG" id="COG1390">
    <property type="taxonomic scope" value="Bacteria"/>
</dbReference>